<dbReference type="Proteomes" id="UP000317650">
    <property type="component" value="Chromosome 6"/>
</dbReference>
<organism evidence="1 2">
    <name type="scientific">Musa balbisiana</name>
    <name type="common">Banana</name>
    <dbReference type="NCBI Taxonomy" id="52838"/>
    <lineage>
        <taxon>Eukaryota</taxon>
        <taxon>Viridiplantae</taxon>
        <taxon>Streptophyta</taxon>
        <taxon>Embryophyta</taxon>
        <taxon>Tracheophyta</taxon>
        <taxon>Spermatophyta</taxon>
        <taxon>Magnoliopsida</taxon>
        <taxon>Liliopsida</taxon>
        <taxon>Zingiberales</taxon>
        <taxon>Musaceae</taxon>
        <taxon>Musa</taxon>
    </lineage>
</organism>
<name>A0A4S8IRS9_MUSBA</name>
<dbReference type="EMBL" id="PYDT01000009">
    <property type="protein sequence ID" value="THU51373.1"/>
    <property type="molecule type" value="Genomic_DNA"/>
</dbReference>
<evidence type="ECO:0000313" key="2">
    <source>
        <dbReference type="Proteomes" id="UP000317650"/>
    </source>
</evidence>
<reference evidence="1 2" key="1">
    <citation type="journal article" date="2019" name="Nat. Plants">
        <title>Genome sequencing of Musa balbisiana reveals subgenome evolution and function divergence in polyploid bananas.</title>
        <authorList>
            <person name="Yao X."/>
        </authorList>
    </citation>
    <scope>NUCLEOTIDE SEQUENCE [LARGE SCALE GENOMIC DNA]</scope>
    <source>
        <strain evidence="2">cv. DH-PKW</strain>
        <tissue evidence="1">Leaves</tissue>
    </source>
</reference>
<proteinExistence type="predicted"/>
<dbReference type="AlphaFoldDB" id="A0A4S8IRS9"/>
<comment type="caution">
    <text evidence="1">The sequence shown here is derived from an EMBL/GenBank/DDBJ whole genome shotgun (WGS) entry which is preliminary data.</text>
</comment>
<gene>
    <name evidence="1" type="ORF">C4D60_Mb06t30350</name>
</gene>
<accession>A0A4S8IRS9</accession>
<protein>
    <submittedName>
        <fullName evidence="1">Uncharacterized protein</fullName>
    </submittedName>
</protein>
<keyword evidence="2" id="KW-1185">Reference proteome</keyword>
<sequence length="266" mass="30933">MSSEMKLLHSLESQGKIPLGKSGKSVLNKKLHSHNLHPSFSLFVFQQYYHFTERTNNIISDWRTGMYRLVRAVPSIGLFPLHYHLKSAVTEGEERRRRKKKEKKRRLASYFLGQFLLHTINATSPIYSEMDKAISSCYELSSLGDRAANCSPKLNRTNTALGQSSSLYIMDISFGCPLMTWTSILIIVGCGSSDFDDTMRPKRQYTTFSNPWKRNSHVQSRRSHRHFSEFHLPNKDLWRSKGQNYPADLNRDCDTLFIEKRNRENY</sequence>
<evidence type="ECO:0000313" key="1">
    <source>
        <dbReference type="EMBL" id="THU51373.1"/>
    </source>
</evidence>